<evidence type="ECO:0000313" key="2">
    <source>
        <dbReference type="EMBL" id="KAK4832145.1"/>
    </source>
</evidence>
<comment type="caution">
    <text evidence="2">The sequence shown here is derived from an EMBL/GenBank/DDBJ whole genome shotgun (WGS) entry which is preliminary data.</text>
</comment>
<reference evidence="2 3" key="1">
    <citation type="journal article" date="2023" name="J. Hered.">
        <title>Chromosome-level genome of the wood stork (Mycteria americana) provides insight into avian chromosome evolution.</title>
        <authorList>
            <person name="Flamio R. Jr."/>
            <person name="Ramstad K.M."/>
        </authorList>
    </citation>
    <scope>NUCLEOTIDE SEQUENCE [LARGE SCALE GENOMIC DNA]</scope>
    <source>
        <strain evidence="2">JAX WOST 10</strain>
    </source>
</reference>
<feature type="compositionally biased region" description="Polar residues" evidence="1">
    <location>
        <begin position="114"/>
        <end position="123"/>
    </location>
</feature>
<dbReference type="Proteomes" id="UP001333110">
    <property type="component" value="Unassembled WGS sequence"/>
</dbReference>
<name>A0AAN7S9G6_MYCAM</name>
<feature type="compositionally biased region" description="Basic residues" evidence="1">
    <location>
        <begin position="27"/>
        <end position="94"/>
    </location>
</feature>
<dbReference type="AlphaFoldDB" id="A0AAN7S9G6"/>
<gene>
    <name evidence="2" type="ORF">QYF61_020885</name>
</gene>
<dbReference type="EMBL" id="JAUNZN010000001">
    <property type="protein sequence ID" value="KAK4832145.1"/>
    <property type="molecule type" value="Genomic_DNA"/>
</dbReference>
<keyword evidence="3" id="KW-1185">Reference proteome</keyword>
<dbReference type="PANTHER" id="PTHR35001">
    <property type="entry name" value="COLLAGEN IV NC1 DOMAIN-CONTAINING PROTEIN"/>
    <property type="match status" value="1"/>
</dbReference>
<evidence type="ECO:0000313" key="3">
    <source>
        <dbReference type="Proteomes" id="UP001333110"/>
    </source>
</evidence>
<feature type="compositionally biased region" description="Basic and acidic residues" evidence="1">
    <location>
        <begin position="1"/>
        <end position="10"/>
    </location>
</feature>
<evidence type="ECO:0000256" key="1">
    <source>
        <dbReference type="SAM" id="MobiDB-lite"/>
    </source>
</evidence>
<organism evidence="2 3">
    <name type="scientific">Mycteria americana</name>
    <name type="common">Wood stork</name>
    <dbReference type="NCBI Taxonomy" id="33587"/>
    <lineage>
        <taxon>Eukaryota</taxon>
        <taxon>Metazoa</taxon>
        <taxon>Chordata</taxon>
        <taxon>Craniata</taxon>
        <taxon>Vertebrata</taxon>
        <taxon>Euteleostomi</taxon>
        <taxon>Archelosauria</taxon>
        <taxon>Archosauria</taxon>
        <taxon>Dinosauria</taxon>
        <taxon>Saurischia</taxon>
        <taxon>Theropoda</taxon>
        <taxon>Coelurosauria</taxon>
        <taxon>Aves</taxon>
        <taxon>Neognathae</taxon>
        <taxon>Neoaves</taxon>
        <taxon>Aequornithes</taxon>
        <taxon>Ciconiiformes</taxon>
        <taxon>Ciconiidae</taxon>
        <taxon>Mycteria</taxon>
    </lineage>
</organism>
<accession>A0AAN7S9G6</accession>
<feature type="region of interest" description="Disordered" evidence="1">
    <location>
        <begin position="1"/>
        <end position="123"/>
    </location>
</feature>
<proteinExistence type="predicted"/>
<sequence length="253" mass="28973">MRGWKEISSERKKRREEKRREKERKGKERKGKERKGKERKGKERKGKERKGKERKGKERKGKERKGKERKGKERKGKERKGKERKGKERKGKERKGKERKGEEKGREKDEIYAKSSQRSSLQKGCTDISAEEAANAVAREAAKDKKNFSSRTSLVVRHWNRLPREVVGAPSLEVFKARLLCDLESSVMPNGRGAQGLSPAGLTHPGTCSLGQTALLQIIRSRKQVPPISEMGYRLGSASWDMDREEHFSPPSV</sequence>
<feature type="compositionally biased region" description="Basic and acidic residues" evidence="1">
    <location>
        <begin position="95"/>
        <end position="112"/>
    </location>
</feature>
<dbReference type="PANTHER" id="PTHR35001:SF3">
    <property type="entry name" value="RIBOSOME-BINDING PROTEIN 1"/>
    <property type="match status" value="1"/>
</dbReference>
<protein>
    <submittedName>
        <fullName evidence="2">Uncharacterized protein</fullName>
    </submittedName>
</protein>